<feature type="chain" id="PRO_5006901947" evidence="1">
    <location>
        <begin position="19"/>
        <end position="244"/>
    </location>
</feature>
<gene>
    <name evidence="2" type="ORF">WG66_9592</name>
</gene>
<evidence type="ECO:0000256" key="1">
    <source>
        <dbReference type="SAM" id="SignalP"/>
    </source>
</evidence>
<reference evidence="2 3" key="1">
    <citation type="submission" date="2015-12" db="EMBL/GenBank/DDBJ databases">
        <title>Draft genome sequence of Moniliophthora roreri, the causal agent of frosty pod rot of cacao.</title>
        <authorList>
            <person name="Aime M.C."/>
            <person name="Diaz-Valderrama J.R."/>
            <person name="Kijpornyongpan T."/>
            <person name="Phillips-Mora W."/>
        </authorList>
    </citation>
    <scope>NUCLEOTIDE SEQUENCE [LARGE SCALE GENOMIC DNA]</scope>
    <source>
        <strain evidence="2 3">MCA 2952</strain>
    </source>
</reference>
<comment type="caution">
    <text evidence="2">The sequence shown here is derived from an EMBL/GenBank/DDBJ whole genome shotgun (WGS) entry which is preliminary data.</text>
</comment>
<accession>A0A0W0FND5</accession>
<protein>
    <submittedName>
        <fullName evidence="2">Uncharacterized protein</fullName>
    </submittedName>
</protein>
<sequence>MFRPSFFLLSVLAKRTLSLAPGDLTVSLKAVSPSVPSVDNITITAIVSNPTASDLRVLAANNILDTSATKSFDIKAADGRRSSTCWCYGFVRLWPRFSLLDSSSRQLGCTQLQHQHLLRLFVPRSRHYLFYYPISARASTIQSSLEDSSPLKIETNTVEVTVTSVPERGELDERTSTPMCSDGGKRQTIADSLRYAKSLAGGAATDIQTHPNGPQYERYFGRNSQPEIWWNLDVVAGDLTSDRK</sequence>
<evidence type="ECO:0000313" key="3">
    <source>
        <dbReference type="Proteomes" id="UP000054988"/>
    </source>
</evidence>
<feature type="signal peptide" evidence="1">
    <location>
        <begin position="1"/>
        <end position="18"/>
    </location>
</feature>
<evidence type="ECO:0000313" key="2">
    <source>
        <dbReference type="EMBL" id="KTB37833.1"/>
    </source>
</evidence>
<dbReference type="AlphaFoldDB" id="A0A0W0FND5"/>
<keyword evidence="1" id="KW-0732">Signal</keyword>
<dbReference type="Proteomes" id="UP000054988">
    <property type="component" value="Unassembled WGS sequence"/>
</dbReference>
<organism evidence="2 3">
    <name type="scientific">Moniliophthora roreri</name>
    <name type="common">Frosty pod rot fungus</name>
    <name type="synonym">Monilia roreri</name>
    <dbReference type="NCBI Taxonomy" id="221103"/>
    <lineage>
        <taxon>Eukaryota</taxon>
        <taxon>Fungi</taxon>
        <taxon>Dikarya</taxon>
        <taxon>Basidiomycota</taxon>
        <taxon>Agaricomycotina</taxon>
        <taxon>Agaricomycetes</taxon>
        <taxon>Agaricomycetidae</taxon>
        <taxon>Agaricales</taxon>
        <taxon>Marasmiineae</taxon>
        <taxon>Marasmiaceae</taxon>
        <taxon>Moniliophthora</taxon>
    </lineage>
</organism>
<name>A0A0W0FND5_MONRR</name>
<proteinExistence type="predicted"/>
<dbReference type="EMBL" id="LATX01001811">
    <property type="protein sequence ID" value="KTB37833.1"/>
    <property type="molecule type" value="Genomic_DNA"/>
</dbReference>